<dbReference type="CDD" id="cd07344">
    <property type="entry name" value="M48_yhfN_like"/>
    <property type="match status" value="1"/>
</dbReference>
<organism evidence="2 3">
    <name type="scientific">Candidatus Taylorbacteria bacterium RIFCSPLOWO2_01_FULL_48_100</name>
    <dbReference type="NCBI Taxonomy" id="1802322"/>
    <lineage>
        <taxon>Bacteria</taxon>
        <taxon>Candidatus Tayloriibacteriota</taxon>
    </lineage>
</organism>
<name>A0A1G2NG93_9BACT</name>
<dbReference type="AlphaFoldDB" id="A0A1G2NG93"/>
<reference evidence="2 3" key="1">
    <citation type="journal article" date="2016" name="Nat. Commun.">
        <title>Thousands of microbial genomes shed light on interconnected biogeochemical processes in an aquifer system.</title>
        <authorList>
            <person name="Anantharaman K."/>
            <person name="Brown C.T."/>
            <person name="Hug L.A."/>
            <person name="Sharon I."/>
            <person name="Castelle C.J."/>
            <person name="Probst A.J."/>
            <person name="Thomas B.C."/>
            <person name="Singh A."/>
            <person name="Wilkins M.J."/>
            <person name="Karaoz U."/>
            <person name="Brodie E.L."/>
            <person name="Williams K.H."/>
            <person name="Hubbard S.S."/>
            <person name="Banfield J.F."/>
        </authorList>
    </citation>
    <scope>NUCLEOTIDE SEQUENCE [LARGE SCALE GENOMIC DNA]</scope>
</reference>
<dbReference type="Pfam" id="PF01863">
    <property type="entry name" value="YgjP-like"/>
    <property type="match status" value="1"/>
</dbReference>
<gene>
    <name evidence="2" type="ORF">A2938_00695</name>
</gene>
<protein>
    <recommendedName>
        <fullName evidence="1">YgjP-like metallopeptidase domain-containing protein</fullName>
    </recommendedName>
</protein>
<feature type="domain" description="YgjP-like metallopeptidase" evidence="1">
    <location>
        <begin position="86"/>
        <end position="180"/>
    </location>
</feature>
<proteinExistence type="predicted"/>
<comment type="caution">
    <text evidence="2">The sequence shown here is derived from an EMBL/GenBank/DDBJ whole genome shotgun (WGS) entry which is preliminary data.</text>
</comment>
<evidence type="ECO:0000313" key="2">
    <source>
        <dbReference type="EMBL" id="OHA35073.1"/>
    </source>
</evidence>
<dbReference type="PANTHER" id="PTHR30399">
    <property type="entry name" value="UNCHARACTERIZED PROTEIN YGJP"/>
    <property type="match status" value="1"/>
</dbReference>
<dbReference type="InterPro" id="IPR053136">
    <property type="entry name" value="UTP_pyrophosphatase-like"/>
</dbReference>
<evidence type="ECO:0000313" key="3">
    <source>
        <dbReference type="Proteomes" id="UP000177797"/>
    </source>
</evidence>
<dbReference type="EMBL" id="MHSA01000002">
    <property type="protein sequence ID" value="OHA35073.1"/>
    <property type="molecule type" value="Genomic_DNA"/>
</dbReference>
<sequence>MQNEVQTSAGVFAYTMRRVARARRLTIAVRAGGEILVTAPARLGEGEIKNLFEKRAARIARAVAYFSRLPKPTTLPPATPTESTTLEEMLISLVARAASALGITTPPFAVKAMRSRFGSCSARGALSFSDSLRALPHELSEYVAVHEVCHCIEHNHSQAFWTLVERLVPDWRARRQALKKYNFVINTRG</sequence>
<evidence type="ECO:0000259" key="1">
    <source>
        <dbReference type="Pfam" id="PF01863"/>
    </source>
</evidence>
<accession>A0A1G2NG93</accession>
<dbReference type="Gene3D" id="3.30.2010.10">
    <property type="entry name" value="Metalloproteases ('zincins'), catalytic domain"/>
    <property type="match status" value="1"/>
</dbReference>
<dbReference type="InterPro" id="IPR002725">
    <property type="entry name" value="YgjP-like_metallopeptidase"/>
</dbReference>
<dbReference type="PANTHER" id="PTHR30399:SF1">
    <property type="entry name" value="UTP PYROPHOSPHATASE"/>
    <property type="match status" value="1"/>
</dbReference>
<dbReference type="Proteomes" id="UP000177797">
    <property type="component" value="Unassembled WGS sequence"/>
</dbReference>